<evidence type="ECO:0000313" key="1">
    <source>
        <dbReference type="EnsemblPlants" id="TuG1812G0400002299.01.T01.cds405119"/>
    </source>
</evidence>
<sequence>MRTASHFRTACSWWLRPCRNTRKGGRQRGWGEGHLNEKEAEGVRFAVEEGVRLHTRRWGSGRRRVVIELVVSDAYKTTWVLAGTNRMGVRNRTARIKRGR</sequence>
<proteinExistence type="predicted"/>
<reference evidence="2" key="1">
    <citation type="journal article" date="2013" name="Nature">
        <title>Draft genome of the wheat A-genome progenitor Triticum urartu.</title>
        <authorList>
            <person name="Ling H.Q."/>
            <person name="Zhao S."/>
            <person name="Liu D."/>
            <person name="Wang J."/>
            <person name="Sun H."/>
            <person name="Zhang C."/>
            <person name="Fan H."/>
            <person name="Li D."/>
            <person name="Dong L."/>
            <person name="Tao Y."/>
            <person name="Gao C."/>
            <person name="Wu H."/>
            <person name="Li Y."/>
            <person name="Cui Y."/>
            <person name="Guo X."/>
            <person name="Zheng S."/>
            <person name="Wang B."/>
            <person name="Yu K."/>
            <person name="Liang Q."/>
            <person name="Yang W."/>
            <person name="Lou X."/>
            <person name="Chen J."/>
            <person name="Feng M."/>
            <person name="Jian J."/>
            <person name="Zhang X."/>
            <person name="Luo G."/>
            <person name="Jiang Y."/>
            <person name="Liu J."/>
            <person name="Wang Z."/>
            <person name="Sha Y."/>
            <person name="Zhang B."/>
            <person name="Wu H."/>
            <person name="Tang D."/>
            <person name="Shen Q."/>
            <person name="Xue P."/>
            <person name="Zou S."/>
            <person name="Wang X."/>
            <person name="Liu X."/>
            <person name="Wang F."/>
            <person name="Yang Y."/>
            <person name="An X."/>
            <person name="Dong Z."/>
            <person name="Zhang K."/>
            <person name="Zhang X."/>
            <person name="Luo M.C."/>
            <person name="Dvorak J."/>
            <person name="Tong Y."/>
            <person name="Wang J."/>
            <person name="Yang H."/>
            <person name="Li Z."/>
            <person name="Wang D."/>
            <person name="Zhang A."/>
            <person name="Wang J."/>
        </authorList>
    </citation>
    <scope>NUCLEOTIDE SEQUENCE</scope>
    <source>
        <strain evidence="2">cv. G1812</strain>
    </source>
</reference>
<organism evidence="1 2">
    <name type="scientific">Triticum urartu</name>
    <name type="common">Red wild einkorn</name>
    <name type="synonym">Crithodium urartu</name>
    <dbReference type="NCBI Taxonomy" id="4572"/>
    <lineage>
        <taxon>Eukaryota</taxon>
        <taxon>Viridiplantae</taxon>
        <taxon>Streptophyta</taxon>
        <taxon>Embryophyta</taxon>
        <taxon>Tracheophyta</taxon>
        <taxon>Spermatophyta</taxon>
        <taxon>Magnoliopsida</taxon>
        <taxon>Liliopsida</taxon>
        <taxon>Poales</taxon>
        <taxon>Poaceae</taxon>
        <taxon>BOP clade</taxon>
        <taxon>Pooideae</taxon>
        <taxon>Triticodae</taxon>
        <taxon>Triticeae</taxon>
        <taxon>Triticinae</taxon>
        <taxon>Triticum</taxon>
    </lineage>
</organism>
<reference evidence="1" key="3">
    <citation type="submission" date="2022-06" db="UniProtKB">
        <authorList>
            <consortium name="EnsemblPlants"/>
        </authorList>
    </citation>
    <scope>IDENTIFICATION</scope>
</reference>
<dbReference type="EnsemblPlants" id="TuG1812G0400002299.01.T01">
    <property type="protein sequence ID" value="TuG1812G0400002299.01.T01.cds405119"/>
    <property type="gene ID" value="TuG1812G0400002299.01"/>
</dbReference>
<name>A0A8R7Q403_TRIUA</name>
<keyword evidence="2" id="KW-1185">Reference proteome</keyword>
<dbReference type="AlphaFoldDB" id="A0A8R7Q403"/>
<dbReference type="Gramene" id="TuG1812G0400002299.01.T01">
    <property type="protein sequence ID" value="TuG1812G0400002299.01.T01.cds405119"/>
    <property type="gene ID" value="TuG1812G0400002299.01"/>
</dbReference>
<dbReference type="Proteomes" id="UP000015106">
    <property type="component" value="Chromosome 4"/>
</dbReference>
<accession>A0A8R7Q403</accession>
<reference evidence="1" key="2">
    <citation type="submission" date="2018-03" db="EMBL/GenBank/DDBJ databases">
        <title>The Triticum urartu genome reveals the dynamic nature of wheat genome evolution.</title>
        <authorList>
            <person name="Ling H."/>
            <person name="Ma B."/>
            <person name="Shi X."/>
            <person name="Liu H."/>
            <person name="Dong L."/>
            <person name="Sun H."/>
            <person name="Cao Y."/>
            <person name="Gao Q."/>
            <person name="Zheng S."/>
            <person name="Li Y."/>
            <person name="Yu Y."/>
            <person name="Du H."/>
            <person name="Qi M."/>
            <person name="Li Y."/>
            <person name="Yu H."/>
            <person name="Cui Y."/>
            <person name="Wang N."/>
            <person name="Chen C."/>
            <person name="Wu H."/>
            <person name="Zhao Y."/>
            <person name="Zhang J."/>
            <person name="Li Y."/>
            <person name="Zhou W."/>
            <person name="Zhang B."/>
            <person name="Hu W."/>
            <person name="Eijk M."/>
            <person name="Tang J."/>
            <person name="Witsenboer H."/>
            <person name="Zhao S."/>
            <person name="Li Z."/>
            <person name="Zhang A."/>
            <person name="Wang D."/>
            <person name="Liang C."/>
        </authorList>
    </citation>
    <scope>NUCLEOTIDE SEQUENCE [LARGE SCALE GENOMIC DNA]</scope>
    <source>
        <strain evidence="1">cv. G1812</strain>
    </source>
</reference>
<evidence type="ECO:0000313" key="2">
    <source>
        <dbReference type="Proteomes" id="UP000015106"/>
    </source>
</evidence>
<protein>
    <submittedName>
        <fullName evidence="1">Uncharacterized protein</fullName>
    </submittedName>
</protein>